<evidence type="ECO:0000313" key="1">
    <source>
        <dbReference type="EMBL" id="EXA33670.1"/>
    </source>
</evidence>
<dbReference type="AlphaFoldDB" id="W9P100"/>
<proteinExistence type="predicted"/>
<name>W9P100_FUSOX</name>
<dbReference type="EMBL" id="JH650985">
    <property type="protein sequence ID" value="EXA33670.1"/>
    <property type="molecule type" value="Genomic_DNA"/>
</dbReference>
<organism evidence="1">
    <name type="scientific">Fusarium oxysporum f. sp. pisi HDV247</name>
    <dbReference type="NCBI Taxonomy" id="1080344"/>
    <lineage>
        <taxon>Eukaryota</taxon>
        <taxon>Fungi</taxon>
        <taxon>Dikarya</taxon>
        <taxon>Ascomycota</taxon>
        <taxon>Pezizomycotina</taxon>
        <taxon>Sordariomycetes</taxon>
        <taxon>Hypocreomycetidae</taxon>
        <taxon>Hypocreales</taxon>
        <taxon>Nectriaceae</taxon>
        <taxon>Fusarium</taxon>
        <taxon>Fusarium oxysporum species complex</taxon>
    </lineage>
</organism>
<dbReference type="Proteomes" id="UP000030751">
    <property type="component" value="Unassembled WGS sequence"/>
</dbReference>
<sequence length="41" mass="4711">MHLQPATLSSLDNGFIPFFIHPNPNPESIILLKYLYKVEVN</sequence>
<reference evidence="1" key="1">
    <citation type="submission" date="2011-10" db="EMBL/GenBank/DDBJ databases">
        <title>The Genome Sequence of Fusarium oxysporum HDV247.</title>
        <authorList>
            <consortium name="The Broad Institute Genome Sequencing Platform"/>
            <person name="Ma L.-J."/>
            <person name="Gale L.R."/>
            <person name="Schwartz D.C."/>
            <person name="Zhou S."/>
            <person name="Corby-Kistler H."/>
            <person name="Young S.K."/>
            <person name="Zeng Q."/>
            <person name="Gargeya S."/>
            <person name="Fitzgerald M."/>
            <person name="Haas B."/>
            <person name="Abouelleil A."/>
            <person name="Alvarado L."/>
            <person name="Arachchi H.M."/>
            <person name="Berlin A."/>
            <person name="Brown A."/>
            <person name="Chapman S.B."/>
            <person name="Chen Z."/>
            <person name="Dunbar C."/>
            <person name="Freedman E."/>
            <person name="Gearin G."/>
            <person name="Goldberg J."/>
            <person name="Griggs A."/>
            <person name="Gujja S."/>
            <person name="Heiman D."/>
            <person name="Howarth C."/>
            <person name="Larson L."/>
            <person name="Lui A."/>
            <person name="MacDonald P.J.P."/>
            <person name="Montmayeur A."/>
            <person name="Murphy C."/>
            <person name="Neiman D."/>
            <person name="Pearson M."/>
            <person name="Priest M."/>
            <person name="Roberts A."/>
            <person name="Saif S."/>
            <person name="Shea T."/>
            <person name="Shenoy N."/>
            <person name="Sisk P."/>
            <person name="Stolte C."/>
            <person name="Sykes S."/>
            <person name="Wortman J."/>
            <person name="Nusbaum C."/>
            <person name="Birren B."/>
        </authorList>
    </citation>
    <scope>NUCLEOTIDE SEQUENCE [LARGE SCALE GENOMIC DNA]</scope>
    <source>
        <strain evidence="1">HDV247</strain>
    </source>
</reference>
<accession>W9P100</accession>
<gene>
    <name evidence="1" type="ORF">FOVG_15369</name>
</gene>
<protein>
    <submittedName>
        <fullName evidence="1">Uncharacterized protein</fullName>
    </submittedName>
</protein>
<dbReference type="HOGENOM" id="CLU_3279500_0_0_1"/>
<reference evidence="1" key="2">
    <citation type="submission" date="2012-05" db="EMBL/GenBank/DDBJ databases">
        <title>Annotation of the Genome Sequence of Fusarium oxysporum HDV247.</title>
        <authorList>
            <consortium name="The Broad Institute Genomics Platform"/>
            <person name="Ma L.-J."/>
            <person name="Corby-Kistler H."/>
            <person name="Broz K."/>
            <person name="Gale L.R."/>
            <person name="Jonkers W."/>
            <person name="O'Donnell K."/>
            <person name="Ploetz R."/>
            <person name="Steinberg C."/>
            <person name="Schwartz D.C."/>
            <person name="VanEtten H."/>
            <person name="Zhou S."/>
            <person name="Young S.K."/>
            <person name="Zeng Q."/>
            <person name="Gargeya S."/>
            <person name="Fitzgerald M."/>
            <person name="Abouelleil A."/>
            <person name="Alvarado L."/>
            <person name="Chapman S.B."/>
            <person name="Gainer-Dewar J."/>
            <person name="Goldberg J."/>
            <person name="Griggs A."/>
            <person name="Gujja S."/>
            <person name="Hansen M."/>
            <person name="Howarth C."/>
            <person name="Imamovic A."/>
            <person name="Ireland A."/>
            <person name="Larimer J."/>
            <person name="McCowan C."/>
            <person name="Murphy C."/>
            <person name="Pearson M."/>
            <person name="Poon T.W."/>
            <person name="Priest M."/>
            <person name="Roberts A."/>
            <person name="Saif S."/>
            <person name="Shea T."/>
            <person name="Sykes S."/>
            <person name="Wortman J."/>
            <person name="Nusbaum C."/>
            <person name="Birren B."/>
        </authorList>
    </citation>
    <scope>NUCLEOTIDE SEQUENCE</scope>
    <source>
        <strain evidence="1">HDV247</strain>
    </source>
</reference>